<organism evidence="1 2">
    <name type="scientific">Burkholderia glumae</name>
    <name type="common">Pseudomonas glumae</name>
    <dbReference type="NCBI Taxonomy" id="337"/>
    <lineage>
        <taxon>Bacteria</taxon>
        <taxon>Pseudomonadati</taxon>
        <taxon>Pseudomonadota</taxon>
        <taxon>Betaproteobacteria</taxon>
        <taxon>Burkholderiales</taxon>
        <taxon>Burkholderiaceae</taxon>
        <taxon>Burkholderia</taxon>
    </lineage>
</organism>
<gene>
    <name evidence="1" type="ORF">NFI99_23905</name>
</gene>
<dbReference type="Proteomes" id="UP001056386">
    <property type="component" value="Chromosome 1"/>
</dbReference>
<evidence type="ECO:0000313" key="1">
    <source>
        <dbReference type="EMBL" id="USS44675.1"/>
    </source>
</evidence>
<reference evidence="1" key="1">
    <citation type="submission" date="2022-06" db="EMBL/GenBank/DDBJ databases">
        <title>Draft genome sequence of Burkholderia glumae strain GR20004 isolated from rice panicle showing bacterial panicle blight.</title>
        <authorList>
            <person name="Choi S.Y."/>
            <person name="Lee Y.H."/>
        </authorList>
    </citation>
    <scope>NUCLEOTIDE SEQUENCE</scope>
    <source>
        <strain evidence="1">GR20004</strain>
    </source>
</reference>
<accession>A0ABY5BCD0</accession>
<name>A0ABY5BCD0_BURGL</name>
<protein>
    <submittedName>
        <fullName evidence="1">Uncharacterized protein</fullName>
    </submittedName>
</protein>
<sequence length="78" mass="8195">MASHATFEISAVSYEGLSVKTGSGEPGRLAVIDAHGNVVDASPEVARAAFDAAVRSYRNFLMGTGHLRVLAHPADRKS</sequence>
<dbReference type="EMBL" id="CP099587">
    <property type="protein sequence ID" value="USS44675.1"/>
    <property type="molecule type" value="Genomic_DNA"/>
</dbReference>
<proteinExistence type="predicted"/>
<dbReference type="RefSeq" id="WP_015875553.1">
    <property type="nucleotide sequence ID" value="NZ_CP033641.1"/>
</dbReference>
<keyword evidence="2" id="KW-1185">Reference proteome</keyword>
<evidence type="ECO:0000313" key="2">
    <source>
        <dbReference type="Proteomes" id="UP001056386"/>
    </source>
</evidence>